<feature type="compositionally biased region" description="Polar residues" evidence="1">
    <location>
        <begin position="168"/>
        <end position="180"/>
    </location>
</feature>
<accession>A0ABD0L8P4</accession>
<feature type="region of interest" description="Disordered" evidence="1">
    <location>
        <begin position="129"/>
        <end position="154"/>
    </location>
</feature>
<proteinExistence type="predicted"/>
<sequence length="254" mass="27888">MTKFSVKPVAFCLCLTADWWLFALIAILGLLVLLCLICIICYFCCGRGGNAVHPYQDHGDDGCCTCCGRSRKRDAHAYDVNGYNTVRTPSSGRDGIYFIPVKSSQVLTNYHRHSDVADSGAGYYGNTRTSATQTGRDGGIHTYTEKPSQGKEAGPLYYDGKKWVSSSNGVTRSNATQTANGGVVHHGSGSWNRGSRDSKTWKDAFNSETQYDDGDLYGTHKHPHTVQPSKPAKEVKAWMPHSKPLRTDHNTSTK</sequence>
<comment type="caution">
    <text evidence="3">The sequence shown here is derived from an EMBL/GenBank/DDBJ whole genome shotgun (WGS) entry which is preliminary data.</text>
</comment>
<keyword evidence="2" id="KW-0472">Membrane</keyword>
<keyword evidence="4" id="KW-1185">Reference proteome</keyword>
<dbReference type="AlphaFoldDB" id="A0ABD0L8P4"/>
<feature type="region of interest" description="Disordered" evidence="1">
    <location>
        <begin position="212"/>
        <end position="254"/>
    </location>
</feature>
<feature type="transmembrane region" description="Helical" evidence="2">
    <location>
        <begin position="20"/>
        <end position="45"/>
    </location>
</feature>
<feature type="region of interest" description="Disordered" evidence="1">
    <location>
        <begin position="168"/>
        <end position="198"/>
    </location>
</feature>
<gene>
    <name evidence="3" type="ORF">BaRGS_00013248</name>
</gene>
<name>A0ABD0L8P4_9CAEN</name>
<dbReference type="EMBL" id="JACVVK020000074">
    <property type="protein sequence ID" value="KAK7495550.1"/>
    <property type="molecule type" value="Genomic_DNA"/>
</dbReference>
<feature type="compositionally biased region" description="Basic and acidic residues" evidence="1">
    <location>
        <begin position="245"/>
        <end position="254"/>
    </location>
</feature>
<keyword evidence="2" id="KW-1133">Transmembrane helix</keyword>
<protein>
    <submittedName>
        <fullName evidence="3">Uncharacterized protein</fullName>
    </submittedName>
</protein>
<dbReference type="Proteomes" id="UP001519460">
    <property type="component" value="Unassembled WGS sequence"/>
</dbReference>
<keyword evidence="2" id="KW-0812">Transmembrane</keyword>
<evidence type="ECO:0000256" key="1">
    <source>
        <dbReference type="SAM" id="MobiDB-lite"/>
    </source>
</evidence>
<reference evidence="3 4" key="1">
    <citation type="journal article" date="2023" name="Sci. Data">
        <title>Genome assembly of the Korean intertidal mud-creeper Batillaria attramentaria.</title>
        <authorList>
            <person name="Patra A.K."/>
            <person name="Ho P.T."/>
            <person name="Jun S."/>
            <person name="Lee S.J."/>
            <person name="Kim Y."/>
            <person name="Won Y.J."/>
        </authorList>
    </citation>
    <scope>NUCLEOTIDE SEQUENCE [LARGE SCALE GENOMIC DNA]</scope>
    <source>
        <strain evidence="3">Wonlab-2016</strain>
    </source>
</reference>
<evidence type="ECO:0000313" key="3">
    <source>
        <dbReference type="EMBL" id="KAK7495550.1"/>
    </source>
</evidence>
<organism evidence="3 4">
    <name type="scientific">Batillaria attramentaria</name>
    <dbReference type="NCBI Taxonomy" id="370345"/>
    <lineage>
        <taxon>Eukaryota</taxon>
        <taxon>Metazoa</taxon>
        <taxon>Spiralia</taxon>
        <taxon>Lophotrochozoa</taxon>
        <taxon>Mollusca</taxon>
        <taxon>Gastropoda</taxon>
        <taxon>Caenogastropoda</taxon>
        <taxon>Sorbeoconcha</taxon>
        <taxon>Cerithioidea</taxon>
        <taxon>Batillariidae</taxon>
        <taxon>Batillaria</taxon>
    </lineage>
</organism>
<evidence type="ECO:0000256" key="2">
    <source>
        <dbReference type="SAM" id="Phobius"/>
    </source>
</evidence>
<evidence type="ECO:0000313" key="4">
    <source>
        <dbReference type="Proteomes" id="UP001519460"/>
    </source>
</evidence>